<feature type="compositionally biased region" description="Low complexity" evidence="1">
    <location>
        <begin position="58"/>
        <end position="68"/>
    </location>
</feature>
<evidence type="ECO:0000256" key="1">
    <source>
        <dbReference type="SAM" id="MobiDB-lite"/>
    </source>
</evidence>
<proteinExistence type="predicted"/>
<feature type="region of interest" description="Disordered" evidence="1">
    <location>
        <begin position="53"/>
        <end position="73"/>
    </location>
</feature>
<dbReference type="Proteomes" id="UP001295684">
    <property type="component" value="Unassembled WGS sequence"/>
</dbReference>
<gene>
    <name evidence="2" type="ORF">ECRASSUSDP1_LOCUS25684</name>
</gene>
<dbReference type="AlphaFoldDB" id="A0AAD1Y2H6"/>
<sequence>MIQSIGRNLIKTKFTGHSPLKVCWTSCVMQSYLPIRSYVPLIKFRGNRLLGGAGPEDSSSLNSSSQGSEDQLQGPFEFWDVPEKFGNIRLSEEDMNMYIQGANDDVPNWENIIL</sequence>
<name>A0AAD1Y2H6_EUPCR</name>
<dbReference type="EMBL" id="CAMPGE010026476">
    <property type="protein sequence ID" value="CAI2384163.1"/>
    <property type="molecule type" value="Genomic_DNA"/>
</dbReference>
<evidence type="ECO:0000313" key="2">
    <source>
        <dbReference type="EMBL" id="CAI2384163.1"/>
    </source>
</evidence>
<keyword evidence="3" id="KW-1185">Reference proteome</keyword>
<reference evidence="2" key="1">
    <citation type="submission" date="2023-07" db="EMBL/GenBank/DDBJ databases">
        <authorList>
            <consortium name="AG Swart"/>
            <person name="Singh M."/>
            <person name="Singh A."/>
            <person name="Seah K."/>
            <person name="Emmerich C."/>
        </authorList>
    </citation>
    <scope>NUCLEOTIDE SEQUENCE</scope>
    <source>
        <strain evidence="2">DP1</strain>
    </source>
</reference>
<organism evidence="2 3">
    <name type="scientific">Euplotes crassus</name>
    <dbReference type="NCBI Taxonomy" id="5936"/>
    <lineage>
        <taxon>Eukaryota</taxon>
        <taxon>Sar</taxon>
        <taxon>Alveolata</taxon>
        <taxon>Ciliophora</taxon>
        <taxon>Intramacronucleata</taxon>
        <taxon>Spirotrichea</taxon>
        <taxon>Hypotrichia</taxon>
        <taxon>Euplotida</taxon>
        <taxon>Euplotidae</taxon>
        <taxon>Moneuplotes</taxon>
    </lineage>
</organism>
<protein>
    <submittedName>
        <fullName evidence="2">Uncharacterized protein</fullName>
    </submittedName>
</protein>
<accession>A0AAD1Y2H6</accession>
<evidence type="ECO:0000313" key="3">
    <source>
        <dbReference type="Proteomes" id="UP001295684"/>
    </source>
</evidence>
<comment type="caution">
    <text evidence="2">The sequence shown here is derived from an EMBL/GenBank/DDBJ whole genome shotgun (WGS) entry which is preliminary data.</text>
</comment>